<evidence type="ECO:0000313" key="4">
    <source>
        <dbReference type="Proteomes" id="UP001139409"/>
    </source>
</evidence>
<organism evidence="2 4">
    <name type="scientific">Fulvivirga sedimenti</name>
    <dbReference type="NCBI Taxonomy" id="2879465"/>
    <lineage>
        <taxon>Bacteria</taxon>
        <taxon>Pseudomonadati</taxon>
        <taxon>Bacteroidota</taxon>
        <taxon>Cytophagia</taxon>
        <taxon>Cytophagales</taxon>
        <taxon>Fulvivirgaceae</taxon>
        <taxon>Fulvivirga</taxon>
    </lineage>
</organism>
<dbReference type="AlphaFoldDB" id="A0A9X1HR16"/>
<dbReference type="Proteomes" id="UP001139409">
    <property type="component" value="Unassembled WGS sequence"/>
</dbReference>
<evidence type="ECO:0000313" key="1">
    <source>
        <dbReference type="EMBL" id="MCA6074974.1"/>
    </source>
</evidence>
<dbReference type="EMBL" id="JAIXNE010000002">
    <property type="protein sequence ID" value="MCA6074974.1"/>
    <property type="molecule type" value="Genomic_DNA"/>
</dbReference>
<sequence>MIKRDYLQDQIQQLGKVLGKILAELLGTSLDSDINDVIVDTEQALEEHLDIRLRSAVRIDDREFIDFLSEKNIKGDSVLEQMATLLFELGLRKKEMDDDDGARLLMSKARVLYQFLAENAATYSFDWMYKIQDLDDYLESGNTL</sequence>
<dbReference type="EMBL" id="JAIXNE010000003">
    <property type="protein sequence ID" value="MCA6076151.1"/>
    <property type="molecule type" value="Genomic_DNA"/>
</dbReference>
<dbReference type="RefSeq" id="WP_225698082.1">
    <property type="nucleotide sequence ID" value="NZ_JAIXNE010000002.1"/>
</dbReference>
<dbReference type="EMBL" id="JAIXNE010000004">
    <property type="protein sequence ID" value="MCA6077279.1"/>
    <property type="molecule type" value="Genomic_DNA"/>
</dbReference>
<keyword evidence="4" id="KW-1185">Reference proteome</keyword>
<accession>A0A9X1HR16</accession>
<protein>
    <submittedName>
        <fullName evidence="2">Uncharacterized protein</fullName>
    </submittedName>
</protein>
<reference evidence="2" key="1">
    <citation type="submission" date="2021-09" db="EMBL/GenBank/DDBJ databases">
        <title>Fulvivirga sp. isolated from coastal sediment.</title>
        <authorList>
            <person name="Yu H."/>
        </authorList>
    </citation>
    <scope>NUCLEOTIDE SEQUENCE</scope>
    <source>
        <strain evidence="2">1062</strain>
    </source>
</reference>
<comment type="caution">
    <text evidence="2">The sequence shown here is derived from an EMBL/GenBank/DDBJ whole genome shotgun (WGS) entry which is preliminary data.</text>
</comment>
<name>A0A9X1HR16_9BACT</name>
<gene>
    <name evidence="1" type="ORF">LDX50_08840</name>
    <name evidence="2" type="ORF">LDX50_14810</name>
    <name evidence="3" type="ORF">LDX50_20530</name>
</gene>
<evidence type="ECO:0000313" key="3">
    <source>
        <dbReference type="EMBL" id="MCA6077279.1"/>
    </source>
</evidence>
<evidence type="ECO:0000313" key="2">
    <source>
        <dbReference type="EMBL" id="MCA6076151.1"/>
    </source>
</evidence>
<proteinExistence type="predicted"/>